<accession>A0A7C3LSV1</accession>
<gene>
    <name evidence="9" type="ORF">ENX03_07710</name>
</gene>
<feature type="domain" description="RlmI-like PUA" evidence="8">
    <location>
        <begin position="10"/>
        <end position="73"/>
    </location>
</feature>
<dbReference type="GO" id="GO:0008168">
    <property type="term" value="F:methyltransferase activity"/>
    <property type="evidence" value="ECO:0007669"/>
    <property type="project" value="UniProtKB-KW"/>
</dbReference>
<dbReference type="Pfam" id="PF10672">
    <property type="entry name" value="Methyltrans_SAM"/>
    <property type="match status" value="1"/>
</dbReference>
<dbReference type="PANTHER" id="PTHR42873:SF1">
    <property type="entry name" value="S-ADENOSYLMETHIONINE-DEPENDENT METHYLTRANSFERASE DOMAIN-CONTAINING PROTEIN"/>
    <property type="match status" value="1"/>
</dbReference>
<dbReference type="PROSITE" id="PS50890">
    <property type="entry name" value="PUA"/>
    <property type="match status" value="1"/>
</dbReference>
<dbReference type="AlphaFoldDB" id="A0A7C3LSV1"/>
<evidence type="ECO:0000256" key="5">
    <source>
        <dbReference type="ARBA" id="ARBA00022691"/>
    </source>
</evidence>
<dbReference type="PANTHER" id="PTHR42873">
    <property type="entry name" value="RIBOSOMAL RNA LARGE SUBUNIT METHYLTRANSFERASE"/>
    <property type="match status" value="1"/>
</dbReference>
<dbReference type="InterPro" id="IPR029063">
    <property type="entry name" value="SAM-dependent_MTases_sf"/>
</dbReference>
<evidence type="ECO:0000256" key="2">
    <source>
        <dbReference type="ARBA" id="ARBA00022490"/>
    </source>
</evidence>
<dbReference type="CDD" id="cd21153">
    <property type="entry name" value="PUA_RlmI"/>
    <property type="match status" value="1"/>
</dbReference>
<dbReference type="Gene3D" id="3.40.50.150">
    <property type="entry name" value="Vaccinia Virus protein VP39"/>
    <property type="match status" value="1"/>
</dbReference>
<sequence>MQLMHARPRVVLKKGEDRRVRSGHLWIFSNEVDRVEPSGSLELSGIVDVYSHSGAYLGTGIHNAHTLLSVRLLKHGKFMDFREYLEEQILESIGLPIRKKSEGNSGFRLVHSEGDGLPGLVVDVFSHWLSVQFTTRVMEEYKNVILEILDRLLTPKGVRIDNGVSIRLTEGLPLSPDEYRGEVPDTLQIPVGNMMMRFPYRSGQKTGLFLDQKDNVLALSRFFGGQKVLDAFCYVGGWSAAAARAGATSVFGVDESVTAIECYEENLSPFAREISVGTARSDFFEWASLAVRRGEQFDAVILDPPAFIKSRKKKEEGLKGYYTANELALALLRPGGMLVSCSCSALLEWDDLSGILRALLRKKRRQGRLVYQGRASADHPRVLAMPELDYLKCVALIV</sequence>
<evidence type="ECO:0000256" key="1">
    <source>
        <dbReference type="ARBA" id="ARBA00004496"/>
    </source>
</evidence>
<dbReference type="InterPro" id="IPR041532">
    <property type="entry name" value="RlmI-like_PUA"/>
</dbReference>
<dbReference type="CDD" id="cd02440">
    <property type="entry name" value="AdoMet_MTases"/>
    <property type="match status" value="1"/>
</dbReference>
<keyword evidence="3 9" id="KW-0489">Methyltransferase</keyword>
<dbReference type="GO" id="GO:0032259">
    <property type="term" value="P:methylation"/>
    <property type="evidence" value="ECO:0007669"/>
    <property type="project" value="UniProtKB-KW"/>
</dbReference>
<dbReference type="GO" id="GO:0003723">
    <property type="term" value="F:RNA binding"/>
    <property type="evidence" value="ECO:0007669"/>
    <property type="project" value="InterPro"/>
</dbReference>
<dbReference type="InterPro" id="IPR019614">
    <property type="entry name" value="SAM-dep_methyl-trfase"/>
</dbReference>
<reference evidence="9" key="1">
    <citation type="journal article" date="2020" name="mSystems">
        <title>Genome- and Community-Level Interaction Insights into Carbon Utilization and Element Cycling Functions of Hydrothermarchaeota in Hydrothermal Sediment.</title>
        <authorList>
            <person name="Zhou Z."/>
            <person name="Liu Y."/>
            <person name="Xu W."/>
            <person name="Pan J."/>
            <person name="Luo Z.H."/>
            <person name="Li M."/>
        </authorList>
    </citation>
    <scope>NUCLEOTIDE SEQUENCE [LARGE SCALE GENOMIC DNA]</scope>
    <source>
        <strain evidence="9">SpSt-902</strain>
    </source>
</reference>
<dbReference type="CDD" id="cd11572">
    <property type="entry name" value="RlmI_M_like"/>
    <property type="match status" value="1"/>
</dbReference>
<feature type="domain" description="S-adenosylmethionine-dependent methyltransferase" evidence="7">
    <location>
        <begin position="180"/>
        <end position="343"/>
    </location>
</feature>
<keyword evidence="5" id="KW-0949">S-adenosyl-L-methionine</keyword>
<dbReference type="InterPro" id="IPR015947">
    <property type="entry name" value="PUA-like_sf"/>
</dbReference>
<name>A0A7C3LSV1_9BACT</name>
<dbReference type="SUPFAM" id="SSF53335">
    <property type="entry name" value="S-adenosyl-L-methionine-dependent methyltransferases"/>
    <property type="match status" value="1"/>
</dbReference>
<evidence type="ECO:0000256" key="4">
    <source>
        <dbReference type="ARBA" id="ARBA00022679"/>
    </source>
</evidence>
<dbReference type="SUPFAM" id="SSF88697">
    <property type="entry name" value="PUA domain-like"/>
    <property type="match status" value="1"/>
</dbReference>
<evidence type="ECO:0000256" key="6">
    <source>
        <dbReference type="ARBA" id="ARBA00038091"/>
    </source>
</evidence>
<comment type="subcellular location">
    <subcellularLocation>
        <location evidence="1">Cytoplasm</location>
    </subcellularLocation>
</comment>
<evidence type="ECO:0000256" key="3">
    <source>
        <dbReference type="ARBA" id="ARBA00022603"/>
    </source>
</evidence>
<evidence type="ECO:0000259" key="8">
    <source>
        <dbReference type="Pfam" id="PF17785"/>
    </source>
</evidence>
<dbReference type="EMBL" id="DTMM01000161">
    <property type="protein sequence ID" value="HFT93800.1"/>
    <property type="molecule type" value="Genomic_DNA"/>
</dbReference>
<evidence type="ECO:0000313" key="9">
    <source>
        <dbReference type="EMBL" id="HFT93800.1"/>
    </source>
</evidence>
<dbReference type="Pfam" id="PF17785">
    <property type="entry name" value="PUA_3"/>
    <property type="match status" value="1"/>
</dbReference>
<dbReference type="GO" id="GO:0005737">
    <property type="term" value="C:cytoplasm"/>
    <property type="evidence" value="ECO:0007669"/>
    <property type="project" value="UniProtKB-SubCell"/>
</dbReference>
<dbReference type="Gene3D" id="3.30.750.80">
    <property type="entry name" value="RNA methyltransferase domain (HRMD) like"/>
    <property type="match status" value="1"/>
</dbReference>
<keyword evidence="4 9" id="KW-0808">Transferase</keyword>
<dbReference type="Gene3D" id="2.30.130.10">
    <property type="entry name" value="PUA domain"/>
    <property type="match status" value="1"/>
</dbReference>
<comment type="caution">
    <text evidence="9">The sequence shown here is derived from an EMBL/GenBank/DDBJ whole genome shotgun (WGS) entry which is preliminary data.</text>
</comment>
<organism evidence="9">
    <name type="scientific">Leptospirillum ferriphilum</name>
    <dbReference type="NCBI Taxonomy" id="178606"/>
    <lineage>
        <taxon>Bacteria</taxon>
        <taxon>Pseudomonadati</taxon>
        <taxon>Nitrospirota</taxon>
        <taxon>Nitrospiria</taxon>
        <taxon>Nitrospirales</taxon>
        <taxon>Nitrospiraceae</taxon>
        <taxon>Leptospirillum</taxon>
    </lineage>
</organism>
<keyword evidence="2" id="KW-0963">Cytoplasm</keyword>
<proteinExistence type="inferred from homology"/>
<dbReference type="InterPro" id="IPR036974">
    <property type="entry name" value="PUA_sf"/>
</dbReference>
<evidence type="ECO:0000259" key="7">
    <source>
        <dbReference type="Pfam" id="PF10672"/>
    </source>
</evidence>
<protein>
    <submittedName>
        <fullName evidence="9">Class I SAM-dependent rRNA methyltransferase</fullName>
    </submittedName>
</protein>
<comment type="similarity">
    <text evidence="6">Belongs to the methyltransferase superfamily. RlmI family.</text>
</comment>